<dbReference type="STRING" id="416591.Tlet_1742"/>
<dbReference type="Pfam" id="PF01926">
    <property type="entry name" value="MMR_HSR1"/>
    <property type="match status" value="1"/>
</dbReference>
<dbReference type="EMBL" id="CP000812">
    <property type="protein sequence ID" value="ABV34296.1"/>
    <property type="molecule type" value="Genomic_DNA"/>
</dbReference>
<reference evidence="12 13" key="2">
    <citation type="journal article" date="2009" name="Proc. Natl. Acad. Sci. U.S.A.">
        <title>On the chimeric nature, thermophilic origin, and phylogenetic placement of the Thermotogales.</title>
        <authorList>
            <person name="Zhaxybayeva O."/>
            <person name="Swithers K.S."/>
            <person name="Lapierre P."/>
            <person name="Fournier G.P."/>
            <person name="Bickhart D.M."/>
            <person name="DeBoy R.T."/>
            <person name="Nelson K.E."/>
            <person name="Nesbo C.L."/>
            <person name="Doolittle W.F."/>
            <person name="Gogarten J.P."/>
            <person name="Noll K.M."/>
        </authorList>
    </citation>
    <scope>NUCLEOTIDE SEQUENCE [LARGE SCALE GENOMIC DNA]</scope>
    <source>
        <strain evidence="13">ATCC BAA-301 / DSM 14385 / NBRC 107922 / TMO</strain>
    </source>
</reference>
<dbReference type="Proteomes" id="UP000002016">
    <property type="component" value="Chromosome"/>
</dbReference>
<feature type="domain" description="EngB-type G" evidence="11">
    <location>
        <begin position="1"/>
        <end position="168"/>
    </location>
</feature>
<evidence type="ECO:0000313" key="12">
    <source>
        <dbReference type="EMBL" id="ABV34296.1"/>
    </source>
</evidence>
<evidence type="ECO:0000256" key="5">
    <source>
        <dbReference type="ARBA" id="ARBA00022741"/>
    </source>
</evidence>
<keyword evidence="9 10" id="KW-0131">Cell cycle</keyword>
<evidence type="ECO:0000256" key="7">
    <source>
        <dbReference type="ARBA" id="ARBA00023134"/>
    </source>
</evidence>
<dbReference type="SUPFAM" id="SSF52540">
    <property type="entry name" value="P-loop containing nucleoside triphosphate hydrolases"/>
    <property type="match status" value="1"/>
</dbReference>
<dbReference type="Gene3D" id="3.40.50.300">
    <property type="entry name" value="P-loop containing nucleotide triphosphate hydrolases"/>
    <property type="match status" value="1"/>
</dbReference>
<evidence type="ECO:0000256" key="1">
    <source>
        <dbReference type="ARBA" id="ARBA00001946"/>
    </source>
</evidence>
<evidence type="ECO:0000313" key="13">
    <source>
        <dbReference type="Proteomes" id="UP000002016"/>
    </source>
</evidence>
<accession>A8F812</accession>
<dbReference type="AlphaFoldDB" id="A8F812"/>
<organism evidence="12 13">
    <name type="scientific">Pseudothermotoga lettingae (strain ATCC BAA-301 / DSM 14385 / NBRC 107922 / TMO)</name>
    <name type="common">Thermotoga lettingae</name>
    <dbReference type="NCBI Taxonomy" id="416591"/>
    <lineage>
        <taxon>Bacteria</taxon>
        <taxon>Thermotogati</taxon>
        <taxon>Thermotogota</taxon>
        <taxon>Thermotogae</taxon>
        <taxon>Thermotogales</taxon>
        <taxon>Thermotogaceae</taxon>
        <taxon>Pseudothermotoga</taxon>
    </lineage>
</organism>
<dbReference type="HAMAP" id="MF_00321">
    <property type="entry name" value="GTPase_EngB"/>
    <property type="match status" value="1"/>
</dbReference>
<evidence type="ECO:0000256" key="3">
    <source>
        <dbReference type="ARBA" id="ARBA00022618"/>
    </source>
</evidence>
<name>A8F812_PSELT</name>
<dbReference type="HOGENOM" id="CLU_033732_3_2_0"/>
<comment type="function">
    <text evidence="10">Necessary for normal cell division and for the maintenance of normal septation.</text>
</comment>
<dbReference type="PROSITE" id="PS51706">
    <property type="entry name" value="G_ENGB"/>
    <property type="match status" value="1"/>
</dbReference>
<evidence type="ECO:0000256" key="8">
    <source>
        <dbReference type="ARBA" id="ARBA00023210"/>
    </source>
</evidence>
<dbReference type="GO" id="GO:0000917">
    <property type="term" value="P:division septum assembly"/>
    <property type="evidence" value="ECO:0007669"/>
    <property type="project" value="UniProtKB-KW"/>
</dbReference>
<dbReference type="InterPro" id="IPR019987">
    <property type="entry name" value="GTP-bd_ribosome_bio_YsxC"/>
</dbReference>
<dbReference type="PANTHER" id="PTHR11649">
    <property type="entry name" value="MSS1/TRME-RELATED GTP-BINDING PROTEIN"/>
    <property type="match status" value="1"/>
</dbReference>
<keyword evidence="8 10" id="KW-0717">Septation</keyword>
<dbReference type="GO" id="GO:0005829">
    <property type="term" value="C:cytosol"/>
    <property type="evidence" value="ECO:0007669"/>
    <property type="project" value="TreeGrafter"/>
</dbReference>
<dbReference type="NCBIfam" id="TIGR00231">
    <property type="entry name" value="small_GTP"/>
    <property type="match status" value="1"/>
</dbReference>
<keyword evidence="7 10" id="KW-0342">GTP-binding</keyword>
<evidence type="ECO:0000256" key="6">
    <source>
        <dbReference type="ARBA" id="ARBA00022842"/>
    </source>
</evidence>
<evidence type="ECO:0000259" key="11">
    <source>
        <dbReference type="PROSITE" id="PS51706"/>
    </source>
</evidence>
<dbReference type="InterPro" id="IPR030393">
    <property type="entry name" value="G_ENGB_dom"/>
</dbReference>
<dbReference type="InterPro" id="IPR005225">
    <property type="entry name" value="Small_GTP-bd"/>
</dbReference>
<dbReference type="GO" id="GO:0046872">
    <property type="term" value="F:metal ion binding"/>
    <property type="evidence" value="ECO:0007669"/>
    <property type="project" value="UniProtKB-KW"/>
</dbReference>
<comment type="similarity">
    <text evidence="2 10">Belongs to the TRAFAC class TrmE-Era-EngA-EngB-Septin-like GTPase superfamily. EngB GTPase family.</text>
</comment>
<dbReference type="KEGG" id="tle:Tlet_1742"/>
<keyword evidence="6" id="KW-0460">Magnesium</keyword>
<dbReference type="eggNOG" id="COG0218">
    <property type="taxonomic scope" value="Bacteria"/>
</dbReference>
<dbReference type="PANTHER" id="PTHR11649:SF13">
    <property type="entry name" value="ENGB-TYPE G DOMAIN-CONTAINING PROTEIN"/>
    <property type="match status" value="1"/>
</dbReference>
<evidence type="ECO:0000256" key="10">
    <source>
        <dbReference type="HAMAP-Rule" id="MF_00321"/>
    </source>
</evidence>
<proteinExistence type="inferred from homology"/>
<keyword evidence="3 10" id="KW-0132">Cell division</keyword>
<keyword evidence="13" id="KW-1185">Reference proteome</keyword>
<dbReference type="CDD" id="cd01876">
    <property type="entry name" value="YihA_EngB"/>
    <property type="match status" value="1"/>
</dbReference>
<sequence length="168" mass="19756">MFGEICFVGRSNVGKSTLLNVLFNKKIARASKRPGKTRSINFYEVNRKYYFVDLPGYGYAEASKKERQRWALIIEKYFENRAHQIKLSILLIDCRLFLQESDKMFLEWSEYFQVPVTIVLSKVDKLNQSELCRKVREFEKQNLEVIPYSAITKKGIDRIIEKITSALQ</sequence>
<keyword evidence="4" id="KW-0479">Metal-binding</keyword>
<keyword evidence="5 10" id="KW-0547">Nucleotide-binding</keyword>
<dbReference type="GO" id="GO:0005525">
    <property type="term" value="F:GTP binding"/>
    <property type="evidence" value="ECO:0007669"/>
    <property type="project" value="UniProtKB-UniRule"/>
</dbReference>
<dbReference type="InterPro" id="IPR027417">
    <property type="entry name" value="P-loop_NTPase"/>
</dbReference>
<comment type="cofactor">
    <cofactor evidence="1">
        <name>Mg(2+)</name>
        <dbReference type="ChEBI" id="CHEBI:18420"/>
    </cofactor>
</comment>
<gene>
    <name evidence="10" type="primary">engB</name>
    <name evidence="12" type="ordered locus">Tlet_1742</name>
</gene>
<evidence type="ECO:0000256" key="9">
    <source>
        <dbReference type="ARBA" id="ARBA00023306"/>
    </source>
</evidence>
<evidence type="ECO:0000256" key="4">
    <source>
        <dbReference type="ARBA" id="ARBA00022723"/>
    </source>
</evidence>
<dbReference type="NCBIfam" id="TIGR03598">
    <property type="entry name" value="GTPase_YsxC"/>
    <property type="match status" value="1"/>
</dbReference>
<protein>
    <recommendedName>
        <fullName evidence="10">Probable GTP-binding protein EngB</fullName>
    </recommendedName>
</protein>
<reference evidence="12 13" key="1">
    <citation type="submission" date="2007-08" db="EMBL/GenBank/DDBJ databases">
        <title>Complete sequence of Thermotoga lettingae TMO.</title>
        <authorList>
            <consortium name="US DOE Joint Genome Institute"/>
            <person name="Copeland A."/>
            <person name="Lucas S."/>
            <person name="Lapidus A."/>
            <person name="Barry K."/>
            <person name="Glavina del Rio T."/>
            <person name="Dalin E."/>
            <person name="Tice H."/>
            <person name="Pitluck S."/>
            <person name="Foster B."/>
            <person name="Bruce D."/>
            <person name="Schmutz J."/>
            <person name="Larimer F."/>
            <person name="Land M."/>
            <person name="Hauser L."/>
            <person name="Kyrpides N."/>
            <person name="Mikhailova N."/>
            <person name="Nelson K."/>
            <person name="Gogarten J.P."/>
            <person name="Noll K."/>
            <person name="Richardson P."/>
        </authorList>
    </citation>
    <scope>NUCLEOTIDE SEQUENCE [LARGE SCALE GENOMIC DNA]</scope>
    <source>
        <strain evidence="13">ATCC BAA-301 / DSM 14385 / NBRC 107922 / TMO</strain>
    </source>
</reference>
<dbReference type="InterPro" id="IPR006073">
    <property type="entry name" value="GTP-bd"/>
</dbReference>
<evidence type="ECO:0000256" key="2">
    <source>
        <dbReference type="ARBA" id="ARBA00009638"/>
    </source>
</evidence>